<dbReference type="GO" id="GO:0003677">
    <property type="term" value="F:DNA binding"/>
    <property type="evidence" value="ECO:0007669"/>
    <property type="project" value="UniProtKB-KW"/>
</dbReference>
<comment type="caution">
    <text evidence="6">The sequence shown here is derived from an EMBL/GenBank/DDBJ whole genome shotgun (WGS) entry which is preliminary data.</text>
</comment>
<dbReference type="PANTHER" id="PTHR31719:SF157">
    <property type="entry name" value="NAC TRANSCRIPTION FACTOR-LIKE PROTEIN"/>
    <property type="match status" value="1"/>
</dbReference>
<sequence>MEKEPSSISRLPPGFRFRPSDEELIVHYLQNKVTSRPLPATIIAEIDLYMQSPWELPSLLCTFTHFISYPLHPNITELYYFFVLLLYTEKALFGEDEWYFFSQRNQKYLNGARPNRATASGYWKASGTDKPILTSCRSECIGVKKALVFYNGRPPKAVKTDWIMDEYRLLDMSKPSRLNGSMSLDEWVLCRVRTKGNISKNTSKDQDSCGLELPRYPPKIERLPRQRLSTACFNTSQSSSTSHSDHLNNKANSFTSVYGTGPNNLNTPIPVSWGSYNNQLEWKSSEENKYENFLSNEILKDRNENKDLQPSKTLAIYDMNYYNQDQSQDIFNHKPSGPIINSGDY</sequence>
<dbReference type="SUPFAM" id="SSF101941">
    <property type="entry name" value="NAC domain"/>
    <property type="match status" value="2"/>
</dbReference>
<dbReference type="EMBL" id="PKMF04000559">
    <property type="protein sequence ID" value="KAK7825948.1"/>
    <property type="molecule type" value="Genomic_DNA"/>
</dbReference>
<dbReference type="Proteomes" id="UP000237347">
    <property type="component" value="Unassembled WGS sequence"/>
</dbReference>
<evidence type="ECO:0000313" key="7">
    <source>
        <dbReference type="Proteomes" id="UP000237347"/>
    </source>
</evidence>
<gene>
    <name evidence="6" type="primary">NAC029_1</name>
    <name evidence="6" type="ORF">CFP56_032626</name>
</gene>
<keyword evidence="1" id="KW-0805">Transcription regulation</keyword>
<evidence type="ECO:0000256" key="3">
    <source>
        <dbReference type="ARBA" id="ARBA00023163"/>
    </source>
</evidence>
<reference evidence="6 7" key="1">
    <citation type="journal article" date="2018" name="Sci. Data">
        <title>The draft genome sequence of cork oak.</title>
        <authorList>
            <person name="Ramos A.M."/>
            <person name="Usie A."/>
            <person name="Barbosa P."/>
            <person name="Barros P.M."/>
            <person name="Capote T."/>
            <person name="Chaves I."/>
            <person name="Simoes F."/>
            <person name="Abreu I."/>
            <person name="Carrasquinho I."/>
            <person name="Faro C."/>
            <person name="Guimaraes J.B."/>
            <person name="Mendonca D."/>
            <person name="Nobrega F."/>
            <person name="Rodrigues L."/>
            <person name="Saibo N.J.M."/>
            <person name="Varela M.C."/>
            <person name="Egas C."/>
            <person name="Matos J."/>
            <person name="Miguel C.M."/>
            <person name="Oliveira M.M."/>
            <person name="Ricardo C.P."/>
            <person name="Goncalves S."/>
        </authorList>
    </citation>
    <scope>NUCLEOTIDE SEQUENCE [LARGE SCALE GENOMIC DNA]</scope>
    <source>
        <strain evidence="7">cv. HL8</strain>
    </source>
</reference>
<keyword evidence="4" id="KW-0539">Nucleus</keyword>
<dbReference type="PROSITE" id="PS51005">
    <property type="entry name" value="NAC"/>
    <property type="match status" value="1"/>
</dbReference>
<proteinExistence type="predicted"/>
<feature type="domain" description="NAC" evidence="5">
    <location>
        <begin position="11"/>
        <end position="195"/>
    </location>
</feature>
<evidence type="ECO:0000256" key="1">
    <source>
        <dbReference type="ARBA" id="ARBA00023015"/>
    </source>
</evidence>
<organism evidence="6 7">
    <name type="scientific">Quercus suber</name>
    <name type="common">Cork oak</name>
    <dbReference type="NCBI Taxonomy" id="58331"/>
    <lineage>
        <taxon>Eukaryota</taxon>
        <taxon>Viridiplantae</taxon>
        <taxon>Streptophyta</taxon>
        <taxon>Embryophyta</taxon>
        <taxon>Tracheophyta</taxon>
        <taxon>Spermatophyta</taxon>
        <taxon>Magnoliopsida</taxon>
        <taxon>eudicotyledons</taxon>
        <taxon>Gunneridae</taxon>
        <taxon>Pentapetalae</taxon>
        <taxon>rosids</taxon>
        <taxon>fabids</taxon>
        <taxon>Fagales</taxon>
        <taxon>Fagaceae</taxon>
        <taxon>Quercus</taxon>
    </lineage>
</organism>
<accession>A0AAW0JGB3</accession>
<dbReference type="InterPro" id="IPR003441">
    <property type="entry name" value="NAC-dom"/>
</dbReference>
<dbReference type="PANTHER" id="PTHR31719">
    <property type="entry name" value="NAC TRANSCRIPTION FACTOR 56"/>
    <property type="match status" value="1"/>
</dbReference>
<protein>
    <submittedName>
        <fullName evidence="6">Nac transcription factor 29</fullName>
    </submittedName>
</protein>
<dbReference type="Gene3D" id="2.170.150.80">
    <property type="entry name" value="NAC domain"/>
    <property type="match status" value="1"/>
</dbReference>
<dbReference type="InterPro" id="IPR036093">
    <property type="entry name" value="NAC_dom_sf"/>
</dbReference>
<dbReference type="AlphaFoldDB" id="A0AAW0JGB3"/>
<keyword evidence="7" id="KW-1185">Reference proteome</keyword>
<evidence type="ECO:0000256" key="4">
    <source>
        <dbReference type="ARBA" id="ARBA00023242"/>
    </source>
</evidence>
<keyword evidence="3" id="KW-0804">Transcription</keyword>
<evidence type="ECO:0000313" key="6">
    <source>
        <dbReference type="EMBL" id="KAK7825948.1"/>
    </source>
</evidence>
<name>A0AAW0JGB3_QUESU</name>
<keyword evidence="2" id="KW-0238">DNA-binding</keyword>
<dbReference type="Pfam" id="PF02365">
    <property type="entry name" value="NAM"/>
    <property type="match status" value="1"/>
</dbReference>
<evidence type="ECO:0000259" key="5">
    <source>
        <dbReference type="PROSITE" id="PS51005"/>
    </source>
</evidence>
<dbReference type="GO" id="GO:0006355">
    <property type="term" value="P:regulation of DNA-templated transcription"/>
    <property type="evidence" value="ECO:0007669"/>
    <property type="project" value="InterPro"/>
</dbReference>
<evidence type="ECO:0000256" key="2">
    <source>
        <dbReference type="ARBA" id="ARBA00023125"/>
    </source>
</evidence>